<dbReference type="STRING" id="158441.A0A226EL22"/>
<name>A0A226EL22_FOLCA</name>
<keyword evidence="3" id="KW-1185">Reference proteome</keyword>
<feature type="transmembrane region" description="Helical" evidence="1">
    <location>
        <begin position="347"/>
        <end position="368"/>
    </location>
</feature>
<reference evidence="2 3" key="1">
    <citation type="submission" date="2015-12" db="EMBL/GenBank/DDBJ databases">
        <title>The genome of Folsomia candida.</title>
        <authorList>
            <person name="Faddeeva A."/>
            <person name="Derks M.F."/>
            <person name="Anvar Y."/>
            <person name="Smit S."/>
            <person name="Van Straalen N."/>
            <person name="Roelofs D."/>
        </authorList>
    </citation>
    <scope>NUCLEOTIDE SEQUENCE [LARGE SCALE GENOMIC DNA]</scope>
    <source>
        <strain evidence="2 3">VU population</strain>
        <tissue evidence="2">Whole body</tissue>
    </source>
</reference>
<evidence type="ECO:0008006" key="4">
    <source>
        <dbReference type="Google" id="ProtNLM"/>
    </source>
</evidence>
<keyword evidence="1" id="KW-0472">Membrane</keyword>
<keyword evidence="1" id="KW-1133">Transmembrane helix</keyword>
<evidence type="ECO:0000256" key="1">
    <source>
        <dbReference type="SAM" id="Phobius"/>
    </source>
</evidence>
<evidence type="ECO:0000313" key="2">
    <source>
        <dbReference type="EMBL" id="OXA57694.1"/>
    </source>
</evidence>
<comment type="caution">
    <text evidence="2">The sequence shown here is derived from an EMBL/GenBank/DDBJ whole genome shotgun (WGS) entry which is preliminary data.</text>
</comment>
<dbReference type="PANTHER" id="PTHR37159">
    <property type="entry name" value="GH11867P"/>
    <property type="match status" value="1"/>
</dbReference>
<evidence type="ECO:0000313" key="3">
    <source>
        <dbReference type="Proteomes" id="UP000198287"/>
    </source>
</evidence>
<organism evidence="2 3">
    <name type="scientific">Folsomia candida</name>
    <name type="common">Springtail</name>
    <dbReference type="NCBI Taxonomy" id="158441"/>
    <lineage>
        <taxon>Eukaryota</taxon>
        <taxon>Metazoa</taxon>
        <taxon>Ecdysozoa</taxon>
        <taxon>Arthropoda</taxon>
        <taxon>Hexapoda</taxon>
        <taxon>Collembola</taxon>
        <taxon>Entomobryomorpha</taxon>
        <taxon>Isotomoidea</taxon>
        <taxon>Isotomidae</taxon>
        <taxon>Proisotominae</taxon>
        <taxon>Folsomia</taxon>
    </lineage>
</organism>
<dbReference type="OMA" id="FRITINW"/>
<dbReference type="AlphaFoldDB" id="A0A226EL22"/>
<gene>
    <name evidence="2" type="ORF">Fcan01_06400</name>
</gene>
<dbReference type="OrthoDB" id="6361347at2759"/>
<keyword evidence="1" id="KW-0812">Transmembrane</keyword>
<dbReference type="PANTHER" id="PTHR37159:SF1">
    <property type="entry name" value="GH11867P"/>
    <property type="match status" value="1"/>
</dbReference>
<protein>
    <recommendedName>
        <fullName evidence="4">ER-bound oxygenase mpaB/mpaB'/Rubber oxygenase catalytic domain-containing protein</fullName>
    </recommendedName>
</protein>
<dbReference type="Proteomes" id="UP000198287">
    <property type="component" value="Unassembled WGS sequence"/>
</dbReference>
<dbReference type="EMBL" id="LNIX01000003">
    <property type="protein sequence ID" value="OXA57694.1"/>
    <property type="molecule type" value="Genomic_DNA"/>
</dbReference>
<sequence length="374" mass="42755">MPPNTHSTPTKSSPKKVGRTTHSKFFQELLQEGSVTDGNSPTLIEPHEIPWIDYDLLAKGREFVKQNYAVVLTTMMLADTIGFISKQIASTVFKSFYPNNICGGRFLSTFRTTMCQWLLSDFSSGANSEFVQAIQRVRKLHKILGRPAVKPIVPPEGIQYPAEYKELLACIREDMKSVDTTDYPSHLISWTPSMYFTQLDVTLVAFGMYAPFIVYPNKVGLYTTFQEDEGLRGYVHIWAVIGKMLGVQDRYNLALHPDRDLYMEIVTKLGKPGLKMADESVIFSIEKMIEGLVNTTIPYSLTAKSLIFQAMELADIKGEKVWGMMNWHDKWTYYNSKVSIYCMRFSLVRISANFFVWGMLTLYIKLFFKVHKGK</sequence>
<accession>A0A226EL22</accession>
<proteinExistence type="predicted"/>